<dbReference type="EMBL" id="PFCB01000035">
    <property type="protein sequence ID" value="PIR73935.1"/>
    <property type="molecule type" value="Genomic_DNA"/>
</dbReference>
<evidence type="ECO:0000256" key="1">
    <source>
        <dbReference type="SAM" id="Phobius"/>
    </source>
</evidence>
<keyword evidence="1" id="KW-0472">Membrane</keyword>
<reference evidence="3" key="1">
    <citation type="submission" date="2017-09" db="EMBL/GenBank/DDBJ databases">
        <title>Depth-based differentiation of microbial function through sediment-hosted aquifers and enrichment of novel symbionts in the deep terrestrial subsurface.</title>
        <authorList>
            <person name="Probst A.J."/>
            <person name="Ladd B."/>
            <person name="Jarett J.K."/>
            <person name="Geller-Mcgrath D.E."/>
            <person name="Sieber C.M.K."/>
            <person name="Emerson J.B."/>
            <person name="Anantharaman K."/>
            <person name="Thomas B.C."/>
            <person name="Malmstrom R."/>
            <person name="Stieglmeier M."/>
            <person name="Klingl A."/>
            <person name="Woyke T."/>
            <person name="Ryan C.M."/>
            <person name="Banfield J.F."/>
        </authorList>
    </citation>
    <scope>NUCLEOTIDE SEQUENCE [LARGE SCALE GENOMIC DNA]</scope>
</reference>
<comment type="caution">
    <text evidence="2">The sequence shown here is derived from an EMBL/GenBank/DDBJ whole genome shotgun (WGS) entry which is preliminary data.</text>
</comment>
<evidence type="ECO:0000313" key="2">
    <source>
        <dbReference type="EMBL" id="PIR73935.1"/>
    </source>
</evidence>
<keyword evidence="1" id="KW-0812">Transmembrane</keyword>
<keyword evidence="1" id="KW-1133">Transmembrane helix</keyword>
<sequence length="78" mass="8457">MQQHISIQLGIAWMVVALIIGIILLVTAPPQMTQSGASATRPQARAVSSNELNNSAQTLVKIYEQSTEKVEVAARVQR</sequence>
<accession>A0A2H0TP55</accession>
<evidence type="ECO:0000313" key="3">
    <source>
        <dbReference type="Proteomes" id="UP000230154"/>
    </source>
</evidence>
<gene>
    <name evidence="2" type="ORF">COU35_05165</name>
</gene>
<organism evidence="2 3">
    <name type="scientific">Candidatus Magasanikbacteria bacterium CG10_big_fil_rev_8_21_14_0_10_47_10</name>
    <dbReference type="NCBI Taxonomy" id="1974652"/>
    <lineage>
        <taxon>Bacteria</taxon>
        <taxon>Candidatus Magasanikiibacteriota</taxon>
    </lineage>
</organism>
<dbReference type="AlphaFoldDB" id="A0A2H0TP55"/>
<proteinExistence type="predicted"/>
<protein>
    <submittedName>
        <fullName evidence="2">Uncharacterized protein</fullName>
    </submittedName>
</protein>
<name>A0A2H0TP55_9BACT</name>
<dbReference type="Proteomes" id="UP000230154">
    <property type="component" value="Unassembled WGS sequence"/>
</dbReference>
<feature type="transmembrane region" description="Helical" evidence="1">
    <location>
        <begin position="6"/>
        <end position="26"/>
    </location>
</feature>